<name>A0AAV4PHR0_9ARAC</name>
<evidence type="ECO:0000313" key="1">
    <source>
        <dbReference type="EMBL" id="GIX95918.1"/>
    </source>
</evidence>
<proteinExistence type="predicted"/>
<accession>A0AAV4PHR0</accession>
<comment type="caution">
    <text evidence="1">The sequence shown here is derived from an EMBL/GenBank/DDBJ whole genome shotgun (WGS) entry which is preliminary data.</text>
</comment>
<evidence type="ECO:0000313" key="2">
    <source>
        <dbReference type="Proteomes" id="UP001054837"/>
    </source>
</evidence>
<dbReference type="AlphaFoldDB" id="A0AAV4PHR0"/>
<organism evidence="1 2">
    <name type="scientific">Caerostris darwini</name>
    <dbReference type="NCBI Taxonomy" id="1538125"/>
    <lineage>
        <taxon>Eukaryota</taxon>
        <taxon>Metazoa</taxon>
        <taxon>Ecdysozoa</taxon>
        <taxon>Arthropoda</taxon>
        <taxon>Chelicerata</taxon>
        <taxon>Arachnida</taxon>
        <taxon>Araneae</taxon>
        <taxon>Araneomorphae</taxon>
        <taxon>Entelegynae</taxon>
        <taxon>Araneoidea</taxon>
        <taxon>Araneidae</taxon>
        <taxon>Caerostris</taxon>
    </lineage>
</organism>
<gene>
    <name evidence="1" type="ORF">CDAR_307101</name>
</gene>
<dbReference type="EMBL" id="BPLQ01002832">
    <property type="protein sequence ID" value="GIX95918.1"/>
    <property type="molecule type" value="Genomic_DNA"/>
</dbReference>
<sequence length="62" mass="7127">VMITCRKGHSKNEQQRHDDIVSPCRNQAHNEENFVALNRDCSSCCLCNLYPVIAFFVPTLFL</sequence>
<feature type="non-terminal residue" evidence="1">
    <location>
        <position position="1"/>
    </location>
</feature>
<reference evidence="1 2" key="1">
    <citation type="submission" date="2021-06" db="EMBL/GenBank/DDBJ databases">
        <title>Caerostris darwini draft genome.</title>
        <authorList>
            <person name="Kono N."/>
            <person name="Arakawa K."/>
        </authorList>
    </citation>
    <scope>NUCLEOTIDE SEQUENCE [LARGE SCALE GENOMIC DNA]</scope>
</reference>
<dbReference type="Proteomes" id="UP001054837">
    <property type="component" value="Unassembled WGS sequence"/>
</dbReference>
<keyword evidence="2" id="KW-1185">Reference proteome</keyword>
<protein>
    <submittedName>
        <fullName evidence="1">Uncharacterized protein</fullName>
    </submittedName>
</protein>